<dbReference type="EMBL" id="CAADJG010000002">
    <property type="protein sequence ID" value="VFS67209.1"/>
    <property type="molecule type" value="Genomic_DNA"/>
</dbReference>
<reference evidence="1 3" key="1">
    <citation type="submission" date="2018-12" db="EMBL/GenBank/DDBJ databases">
        <authorList>
            <consortium name="Pathogen Informatics"/>
        </authorList>
    </citation>
    <scope>NUCLEOTIDE SEQUENCE [LARGE SCALE GENOMIC DNA]</scope>
    <source>
        <strain evidence="2 4">NCTC13038</strain>
        <strain evidence="1 3">NCTC9997</strain>
    </source>
</reference>
<proteinExistence type="predicted"/>
<name>A0A380SP96_RAOTE</name>
<protein>
    <submittedName>
        <fullName evidence="1">Uncharacterized protein</fullName>
    </submittedName>
</protein>
<evidence type="ECO:0000313" key="1">
    <source>
        <dbReference type="EMBL" id="VED53480.1"/>
    </source>
</evidence>
<dbReference type="Proteomes" id="UP000332594">
    <property type="component" value="Unassembled WGS sequence"/>
</dbReference>
<evidence type="ECO:0000313" key="2">
    <source>
        <dbReference type="EMBL" id="VFS67209.1"/>
    </source>
</evidence>
<keyword evidence="3" id="KW-1185">Reference proteome</keyword>
<evidence type="ECO:0000313" key="4">
    <source>
        <dbReference type="Proteomes" id="UP000332594"/>
    </source>
</evidence>
<dbReference type="AlphaFoldDB" id="A0A380SP96"/>
<gene>
    <name evidence="2" type="ORF">NCTC13038_01048</name>
    <name evidence="1" type="ORF">NCTC9997_04858</name>
</gene>
<dbReference type="Proteomes" id="UP000267630">
    <property type="component" value="Chromosome 3"/>
</dbReference>
<organism evidence="1 3">
    <name type="scientific">Raoultella terrigena</name>
    <name type="common">Klebsiella terrigena</name>
    <dbReference type="NCBI Taxonomy" id="577"/>
    <lineage>
        <taxon>Bacteria</taxon>
        <taxon>Pseudomonadati</taxon>
        <taxon>Pseudomonadota</taxon>
        <taxon>Gammaproteobacteria</taxon>
        <taxon>Enterobacterales</taxon>
        <taxon>Enterobacteriaceae</taxon>
        <taxon>Klebsiella/Raoultella group</taxon>
        <taxon>Raoultella</taxon>
    </lineage>
</organism>
<sequence length="77" mass="8627">MRPCTSSNSLTGSRSVDRVFQRFTSTETRNFSSGNSNFFTCLRVATGTGSTLFNSKSTKTYQRNVIPSLQRFSNRSN</sequence>
<evidence type="ECO:0000313" key="3">
    <source>
        <dbReference type="Proteomes" id="UP000267630"/>
    </source>
</evidence>
<dbReference type="EMBL" id="LR134253">
    <property type="protein sequence ID" value="VED53480.1"/>
    <property type="molecule type" value="Genomic_DNA"/>
</dbReference>
<accession>A0A380SP96</accession>